<dbReference type="EMBL" id="MT119360">
    <property type="protein sequence ID" value="QIQ66244.1"/>
    <property type="molecule type" value="Genomic_DNA"/>
</dbReference>
<evidence type="ECO:0000313" key="3">
    <source>
        <dbReference type="Proteomes" id="UP000501773"/>
    </source>
</evidence>
<reference evidence="3" key="1">
    <citation type="submission" date="2020-02" db="EMBL/GenBank/DDBJ databases">
        <authorList>
            <person name="Olsen N.S."/>
            <person name="Forero-Junco L."/>
            <person name="Kot W."/>
            <person name="Hansen L.H."/>
        </authorList>
    </citation>
    <scope>NUCLEOTIDE SEQUENCE [LARGE SCALE GENOMIC DNA]</scope>
</reference>
<accession>A0A6G9LNS8</accession>
<protein>
    <submittedName>
        <fullName evidence="2">Uncharacterized protein</fullName>
    </submittedName>
</protein>
<gene>
    <name evidence="2" type="ORF">nattely_77</name>
</gene>
<keyword evidence="1" id="KW-0175">Coiled coil</keyword>
<dbReference type="Proteomes" id="UP000501773">
    <property type="component" value="Segment"/>
</dbReference>
<sequence length="109" mass="12511">MNFLKHNFKEVILFALLAMTASLIIKNNNLEVSVKTLKDKNETYQNVIKTVNENKRFVSDSKYGNPNWQVVGHDYFDGKSMTIIKDSKNNTEYIVIENGKALGVTQRIK</sequence>
<feature type="coiled-coil region" evidence="1">
    <location>
        <begin position="27"/>
        <end position="54"/>
    </location>
</feature>
<proteinExistence type="predicted"/>
<name>A0A6G9LNS8_9CAUD</name>
<organism evidence="2 3">
    <name type="scientific">Enterococcus phage nattely</name>
    <dbReference type="NCBI Taxonomy" id="2719593"/>
    <lineage>
        <taxon>Viruses</taxon>
        <taxon>Duplodnaviria</taxon>
        <taxon>Heunggongvirae</taxon>
        <taxon>Uroviricota</taxon>
        <taxon>Caudoviricetes</taxon>
        <taxon>Andrewesvirinae</taxon>
        <taxon>Vipetofemvirus</taxon>
        <taxon>Vipetofemvirus nattely</taxon>
    </lineage>
</organism>
<keyword evidence="3" id="KW-1185">Reference proteome</keyword>
<evidence type="ECO:0000256" key="1">
    <source>
        <dbReference type="SAM" id="Coils"/>
    </source>
</evidence>
<evidence type="ECO:0000313" key="2">
    <source>
        <dbReference type="EMBL" id="QIQ66244.1"/>
    </source>
</evidence>